<evidence type="ECO:0000313" key="1">
    <source>
        <dbReference type="EMBL" id="MPM40223.1"/>
    </source>
</evidence>
<sequence length="34" mass="3877">MKGDWVPHSVVPKKEGKLLFQRIIVAAKTNDDVR</sequence>
<dbReference type="EMBL" id="VSSQ01008924">
    <property type="protein sequence ID" value="MPM40223.1"/>
    <property type="molecule type" value="Genomic_DNA"/>
</dbReference>
<comment type="caution">
    <text evidence="1">The sequence shown here is derived from an EMBL/GenBank/DDBJ whole genome shotgun (WGS) entry which is preliminary data.</text>
</comment>
<name>A0A644ZNE8_9ZZZZ</name>
<reference evidence="1" key="1">
    <citation type="submission" date="2019-08" db="EMBL/GenBank/DDBJ databases">
        <authorList>
            <person name="Kucharzyk K."/>
            <person name="Murdoch R.W."/>
            <person name="Higgins S."/>
            <person name="Loffler F."/>
        </authorList>
    </citation>
    <scope>NUCLEOTIDE SEQUENCE</scope>
</reference>
<gene>
    <name evidence="1" type="ORF">SDC9_86863</name>
</gene>
<proteinExistence type="predicted"/>
<protein>
    <submittedName>
        <fullName evidence="1">Uncharacterized protein</fullName>
    </submittedName>
</protein>
<accession>A0A644ZNE8</accession>
<organism evidence="1">
    <name type="scientific">bioreactor metagenome</name>
    <dbReference type="NCBI Taxonomy" id="1076179"/>
    <lineage>
        <taxon>unclassified sequences</taxon>
        <taxon>metagenomes</taxon>
        <taxon>ecological metagenomes</taxon>
    </lineage>
</organism>
<dbReference type="AlphaFoldDB" id="A0A644ZNE8"/>